<evidence type="ECO:0000259" key="2">
    <source>
        <dbReference type="Pfam" id="PF02900"/>
    </source>
</evidence>
<dbReference type="CDD" id="cd07370">
    <property type="entry name" value="HPCD"/>
    <property type="match status" value="1"/>
</dbReference>
<proteinExistence type="predicted"/>
<dbReference type="Pfam" id="PF02900">
    <property type="entry name" value="LigB"/>
    <property type="match status" value="1"/>
</dbReference>
<dbReference type="RefSeq" id="WP_183611741.1">
    <property type="nucleotide sequence ID" value="NZ_JACICY010000001.1"/>
</dbReference>
<evidence type="ECO:0000313" key="3">
    <source>
        <dbReference type="EMBL" id="MBB3859508.1"/>
    </source>
</evidence>
<feature type="domain" description="Extradiol ring-cleavage dioxygenase class III enzyme subunit B" evidence="2">
    <location>
        <begin position="10"/>
        <end position="269"/>
    </location>
</feature>
<sequence>MGEIIAAGIVAHAPTIMMSKEDRYELNKGKEISLVPGLHRLKSEVLDVLKPDTIVLLDTHWFTIVEFCVTAHSRRAGLFTSDELPRGMKQIPYDIKGSPALAHAIAERATQAGVRTTAIDDPWLPIHYPTVNLSTFLQGEEEWLSVSHAYSGEPEDFLTVGEGIGRAIRESDKRVVIIASGSMSHRFWPLKQIPLHESSDPIHISSPEAREADLERLRWFAEGNHAAVIDSMPEYLRHAPEARFGHYLMMAAACGGRDWKAKGRQFSDYENATGTSQVHVWFDKPAEGWN</sequence>
<dbReference type="InterPro" id="IPR011984">
    <property type="entry name" value="HPCD"/>
</dbReference>
<evidence type="ECO:0000256" key="1">
    <source>
        <dbReference type="ARBA" id="ARBA00023002"/>
    </source>
</evidence>
<dbReference type="AlphaFoldDB" id="A0A7W5ZT49"/>
<dbReference type="PANTHER" id="PTHR30096">
    <property type="entry name" value="4,5-DOPA DIOXYGENASE EXTRADIOL-LIKE PROTEIN"/>
    <property type="match status" value="1"/>
</dbReference>
<dbReference type="Gene3D" id="3.40.830.10">
    <property type="entry name" value="LigB-like"/>
    <property type="match status" value="1"/>
</dbReference>
<dbReference type="GO" id="GO:0008198">
    <property type="term" value="F:ferrous iron binding"/>
    <property type="evidence" value="ECO:0007669"/>
    <property type="project" value="InterPro"/>
</dbReference>
<keyword evidence="1" id="KW-0560">Oxidoreductase</keyword>
<gene>
    <name evidence="3" type="ORF">GGQ88_000748</name>
</gene>
<keyword evidence="4" id="KW-1185">Reference proteome</keyword>
<dbReference type="Proteomes" id="UP000562395">
    <property type="component" value="Unassembled WGS sequence"/>
</dbReference>
<keyword evidence="3" id="KW-0223">Dioxygenase</keyword>
<dbReference type="SUPFAM" id="SSF53213">
    <property type="entry name" value="LigB-like"/>
    <property type="match status" value="1"/>
</dbReference>
<protein>
    <submittedName>
        <fullName evidence="3">3,4-dihydroxyphenylacetate 2,3-dioxygenase</fullName>
    </submittedName>
</protein>
<comment type="caution">
    <text evidence="3">The sequence shown here is derived from an EMBL/GenBank/DDBJ whole genome shotgun (WGS) entry which is preliminary data.</text>
</comment>
<dbReference type="PANTHER" id="PTHR30096:SF9">
    <property type="entry name" value="4-HYDROXYPHENYLACETATE CATABOLISM PROTEIN"/>
    <property type="match status" value="1"/>
</dbReference>
<organism evidence="3 4">
    <name type="scientific">Novosphingobium hassiacum</name>
    <dbReference type="NCBI Taxonomy" id="173676"/>
    <lineage>
        <taxon>Bacteria</taxon>
        <taxon>Pseudomonadati</taxon>
        <taxon>Pseudomonadota</taxon>
        <taxon>Alphaproteobacteria</taxon>
        <taxon>Sphingomonadales</taxon>
        <taxon>Sphingomonadaceae</taxon>
        <taxon>Novosphingobium</taxon>
    </lineage>
</organism>
<dbReference type="GO" id="GO:0008687">
    <property type="term" value="F:3,4-dihydroxyphenylacetate 2,3-dioxygenase activity"/>
    <property type="evidence" value="ECO:0007669"/>
    <property type="project" value="InterPro"/>
</dbReference>
<reference evidence="3 4" key="1">
    <citation type="submission" date="2020-08" db="EMBL/GenBank/DDBJ databases">
        <title>Genomic Encyclopedia of Type Strains, Phase IV (KMG-IV): sequencing the most valuable type-strain genomes for metagenomic binning, comparative biology and taxonomic classification.</title>
        <authorList>
            <person name="Goeker M."/>
        </authorList>
    </citation>
    <scope>NUCLEOTIDE SEQUENCE [LARGE SCALE GENOMIC DNA]</scope>
    <source>
        <strain evidence="3 4">DSM 14552</strain>
    </source>
</reference>
<dbReference type="EMBL" id="JACICY010000001">
    <property type="protein sequence ID" value="MBB3859508.1"/>
    <property type="molecule type" value="Genomic_DNA"/>
</dbReference>
<accession>A0A7W5ZT49</accession>
<name>A0A7W5ZT49_9SPHN</name>
<evidence type="ECO:0000313" key="4">
    <source>
        <dbReference type="Proteomes" id="UP000562395"/>
    </source>
</evidence>
<dbReference type="InterPro" id="IPR004183">
    <property type="entry name" value="Xdiol_dOase_suB"/>
</dbReference>